<name>A0A226WZ63_CABSO</name>
<protein>
    <submittedName>
        <fullName evidence="1">Uncharacterized protein</fullName>
    </submittedName>
</protein>
<gene>
    <name evidence="1" type="ORF">BSU04_23885</name>
</gene>
<organism evidence="1 2">
    <name type="scientific">Caballeronia sordidicola</name>
    <name type="common">Burkholderia sordidicola</name>
    <dbReference type="NCBI Taxonomy" id="196367"/>
    <lineage>
        <taxon>Bacteria</taxon>
        <taxon>Pseudomonadati</taxon>
        <taxon>Pseudomonadota</taxon>
        <taxon>Betaproteobacteria</taxon>
        <taxon>Burkholderiales</taxon>
        <taxon>Burkholderiaceae</taxon>
        <taxon>Caballeronia</taxon>
    </lineage>
</organism>
<evidence type="ECO:0000313" key="2">
    <source>
        <dbReference type="Proteomes" id="UP000214720"/>
    </source>
</evidence>
<evidence type="ECO:0000313" key="1">
    <source>
        <dbReference type="EMBL" id="OXC76040.1"/>
    </source>
</evidence>
<dbReference type="AlphaFoldDB" id="A0A226WZ63"/>
<dbReference type="Proteomes" id="UP000214720">
    <property type="component" value="Unassembled WGS sequence"/>
</dbReference>
<dbReference type="EMBL" id="MTHB01000154">
    <property type="protein sequence ID" value="OXC76040.1"/>
    <property type="molecule type" value="Genomic_DNA"/>
</dbReference>
<reference evidence="2" key="1">
    <citation type="submission" date="2017-01" db="EMBL/GenBank/DDBJ databases">
        <title>Genome Analysis of Deinococcus marmoris KOPRI26562.</title>
        <authorList>
            <person name="Kim J.H."/>
            <person name="Oh H.-M."/>
        </authorList>
    </citation>
    <scope>NUCLEOTIDE SEQUENCE [LARGE SCALE GENOMIC DNA]</scope>
    <source>
        <strain evidence="2">PAMC 26633</strain>
    </source>
</reference>
<proteinExistence type="predicted"/>
<sequence>MYGLSGKDAAFEFHLQRAFPNAAKRACRLRRQGHSAKD</sequence>
<comment type="caution">
    <text evidence="1">The sequence shown here is derived from an EMBL/GenBank/DDBJ whole genome shotgun (WGS) entry which is preliminary data.</text>
</comment>
<accession>A0A226WZ63</accession>